<keyword evidence="3" id="KW-1185">Reference proteome</keyword>
<dbReference type="EMBL" id="FQ312005">
    <property type="protein sequence ID" value="CBW27152.1"/>
    <property type="molecule type" value="Genomic_DNA"/>
</dbReference>
<sequence length="140" mass="16503">MLTTHLHPISSADEDEVEMYYKVEETMVENGDLKMSQEELYDEIDSHHSLYILKTHEHFHIFTLIVAALIYYIAYEQYLAFDGPSIFGIILTILGTLMLALSWVISNPTLKHETEVQDYYKSHRMLFLYDKDHSKVRELK</sequence>
<keyword evidence="1" id="KW-1133">Transmembrane helix</keyword>
<evidence type="ECO:0000256" key="1">
    <source>
        <dbReference type="SAM" id="Phobius"/>
    </source>
</evidence>
<name>E1X4S6_HALMS</name>
<dbReference type="PATRIC" id="fig|862908.3.peg.2242"/>
<reference evidence="3" key="1">
    <citation type="journal article" date="2013" name="ISME J.">
        <title>A small predatory core genome in the divergent marine Bacteriovorax marinus SJ and the terrestrial Bdellovibrio bacteriovorus.</title>
        <authorList>
            <person name="Crossman L.C."/>
            <person name="Chen H."/>
            <person name="Cerdeno-Tarraga A.M."/>
            <person name="Brooks K."/>
            <person name="Quail M.A."/>
            <person name="Pineiro S.A."/>
            <person name="Hobley L."/>
            <person name="Sockett R.E."/>
            <person name="Bentley S.D."/>
            <person name="Parkhill J."/>
            <person name="Williams H.N."/>
            <person name="Stine O.C."/>
        </authorList>
    </citation>
    <scope>NUCLEOTIDE SEQUENCE [LARGE SCALE GENOMIC DNA]</scope>
    <source>
        <strain evidence="3">ATCC BAA-682 / DSM 15412 / SJ</strain>
    </source>
</reference>
<dbReference type="AlphaFoldDB" id="E1X4S6"/>
<dbReference type="HOGENOM" id="CLU_1832379_0_0_7"/>
<evidence type="ECO:0000313" key="2">
    <source>
        <dbReference type="EMBL" id="CBW27152.1"/>
    </source>
</evidence>
<feature type="transmembrane region" description="Helical" evidence="1">
    <location>
        <begin position="86"/>
        <end position="105"/>
    </location>
</feature>
<feature type="transmembrane region" description="Helical" evidence="1">
    <location>
        <begin position="58"/>
        <end position="74"/>
    </location>
</feature>
<dbReference type="KEGG" id="bmx:BMS_2355"/>
<keyword evidence="1" id="KW-0812">Transmembrane</keyword>
<accession>E1X4S6</accession>
<evidence type="ECO:0000313" key="3">
    <source>
        <dbReference type="Proteomes" id="UP000008963"/>
    </source>
</evidence>
<protein>
    <submittedName>
        <fullName evidence="2">Membrane protein</fullName>
    </submittedName>
</protein>
<gene>
    <name evidence="2" type="ordered locus">BMS_2355</name>
</gene>
<keyword evidence="1" id="KW-0472">Membrane</keyword>
<organism evidence="2 3">
    <name type="scientific">Halobacteriovorax marinus (strain ATCC BAA-682 / DSM 15412 / SJ)</name>
    <name type="common">Bacteriovorax marinus</name>
    <dbReference type="NCBI Taxonomy" id="862908"/>
    <lineage>
        <taxon>Bacteria</taxon>
        <taxon>Pseudomonadati</taxon>
        <taxon>Bdellovibrionota</taxon>
        <taxon>Bacteriovoracia</taxon>
        <taxon>Bacteriovoracales</taxon>
        <taxon>Halobacteriovoraceae</taxon>
        <taxon>Halobacteriovorax</taxon>
    </lineage>
</organism>
<dbReference type="RefSeq" id="WP_014244929.1">
    <property type="nucleotide sequence ID" value="NC_016620.1"/>
</dbReference>
<proteinExistence type="predicted"/>
<dbReference type="OrthoDB" id="9975574at2"/>
<dbReference type="Proteomes" id="UP000008963">
    <property type="component" value="Chromosome"/>
</dbReference>